<dbReference type="EMBL" id="JAPFRD010000010">
    <property type="protein sequence ID" value="MCW8108677.1"/>
    <property type="molecule type" value="Genomic_DNA"/>
</dbReference>
<dbReference type="Pfam" id="PF02626">
    <property type="entry name" value="CT_A_B"/>
    <property type="match status" value="1"/>
</dbReference>
<protein>
    <submittedName>
        <fullName evidence="5">Biotin-dependent carboxyltransferase family protein</fullName>
    </submittedName>
</protein>
<keyword evidence="1" id="KW-0547">Nucleotide-binding</keyword>
<dbReference type="InterPro" id="IPR029000">
    <property type="entry name" value="Cyclophilin-like_dom_sf"/>
</dbReference>
<sequence>MTNKLPIGIVIDDPGLCAIIVDKGRLYGQERGFSEAGPMDEEAYFWANWLCGNEESEPTLECIGSLAFTVNASMAIAVTGPAVKVVINGEECSSWKTHAVVPADKVVISADCPTAKMYVALGGKWLLKHVMGSVCTVMREGIGGLHGNGKPLVTGDTIPIRVGSIESKEVPAWLIPAYDSMKPIDVIPGYQVEEFLPLARRRFFSADYKVTSDINRMGYRLQGPAVSSKISNMRSEGINFGAIQFPSDGQPIIMLRDRQTLGGYPKIGCVAPYDIPRLVQTPVDGVVCFQERAADDARTNWLLARSKRVRYLTESL</sequence>
<dbReference type="RefSeq" id="WP_265617426.1">
    <property type="nucleotide sequence ID" value="NZ_JAPFRD010000010.1"/>
</dbReference>
<keyword evidence="3" id="KW-0067">ATP-binding</keyword>
<organism evidence="5 6">
    <name type="scientific">Alteromonas aquimaris</name>
    <dbReference type="NCBI Taxonomy" id="2998417"/>
    <lineage>
        <taxon>Bacteria</taxon>
        <taxon>Pseudomonadati</taxon>
        <taxon>Pseudomonadota</taxon>
        <taxon>Gammaproteobacteria</taxon>
        <taxon>Alteromonadales</taxon>
        <taxon>Alteromonadaceae</taxon>
        <taxon>Alteromonas/Salinimonas group</taxon>
        <taxon>Alteromonas</taxon>
    </lineage>
</organism>
<feature type="domain" description="Carboxyltransferase" evidence="4">
    <location>
        <begin position="30"/>
        <end position="308"/>
    </location>
</feature>
<evidence type="ECO:0000256" key="1">
    <source>
        <dbReference type="ARBA" id="ARBA00022741"/>
    </source>
</evidence>
<reference evidence="5" key="1">
    <citation type="submission" date="2022-11" db="EMBL/GenBank/DDBJ databases">
        <title>Alteromonas sp. nov., isolated from sea water of the Qingdao.</title>
        <authorList>
            <person name="Wang Q."/>
        </authorList>
    </citation>
    <scope>NUCLEOTIDE SEQUENCE</scope>
    <source>
        <strain evidence="5">ASW11-7</strain>
    </source>
</reference>
<evidence type="ECO:0000256" key="3">
    <source>
        <dbReference type="ARBA" id="ARBA00022840"/>
    </source>
</evidence>
<gene>
    <name evidence="5" type="ORF">OPS25_09230</name>
</gene>
<name>A0ABT3P7D5_9ALTE</name>
<evidence type="ECO:0000313" key="5">
    <source>
        <dbReference type="EMBL" id="MCW8108677.1"/>
    </source>
</evidence>
<evidence type="ECO:0000259" key="4">
    <source>
        <dbReference type="SMART" id="SM00797"/>
    </source>
</evidence>
<dbReference type="PANTHER" id="PTHR43309">
    <property type="entry name" value="5-OXOPROLINASE SUBUNIT C"/>
    <property type="match status" value="1"/>
</dbReference>
<keyword evidence="6" id="KW-1185">Reference proteome</keyword>
<dbReference type="SMART" id="SM00797">
    <property type="entry name" value="AHS2"/>
    <property type="match status" value="1"/>
</dbReference>
<dbReference type="Proteomes" id="UP001142810">
    <property type="component" value="Unassembled WGS sequence"/>
</dbReference>
<evidence type="ECO:0000313" key="6">
    <source>
        <dbReference type="Proteomes" id="UP001142810"/>
    </source>
</evidence>
<evidence type="ECO:0000256" key="2">
    <source>
        <dbReference type="ARBA" id="ARBA00022801"/>
    </source>
</evidence>
<comment type="caution">
    <text evidence="5">The sequence shown here is derived from an EMBL/GenBank/DDBJ whole genome shotgun (WGS) entry which is preliminary data.</text>
</comment>
<dbReference type="InterPro" id="IPR003778">
    <property type="entry name" value="CT_A_B"/>
</dbReference>
<dbReference type="Gene3D" id="2.40.100.10">
    <property type="entry name" value="Cyclophilin-like"/>
    <property type="match status" value="1"/>
</dbReference>
<proteinExistence type="predicted"/>
<dbReference type="PANTHER" id="PTHR43309:SF4">
    <property type="entry name" value="CARBOXYLTRANSFERASE DOMAIN-CONTAINING PROTEIN"/>
    <property type="match status" value="1"/>
</dbReference>
<keyword evidence="2" id="KW-0378">Hydrolase</keyword>
<dbReference type="InterPro" id="IPR052708">
    <property type="entry name" value="PxpC"/>
</dbReference>
<accession>A0ABT3P7D5</accession>